<evidence type="ECO:0000259" key="1">
    <source>
        <dbReference type="SMART" id="SM01126"/>
    </source>
</evidence>
<dbReference type="InterPro" id="IPR051354">
    <property type="entry name" value="Transposase_27_IS1"/>
</dbReference>
<comment type="caution">
    <text evidence="2">The sequence shown here is derived from an EMBL/GenBank/DDBJ whole genome shotgun (WGS) entry which is preliminary data.</text>
</comment>
<sequence>MKVSDIIREIQLLSAHDKERVLNHLKYLITPMFDTRPVFQEINESKTKEGLVCSHCQSNNVIRFGKFEATNGLRKIKRQRYRCKECTKTFTETNATPIYRLKKANRWLEFIECMLLGLSLRESAKRMKDISHTTLFFWRHKILSALAQIDINVFNGIVEIDETYFLFSEKGSRHIQGRKPRKRGGSSQYRGISKEQVCVLVARDRTKNTFVGVLGRGRIQKSQLGGIISPKLNDTNILCTDAWRAFKTYATEIGLPHYRFKTGLERTKGIYHIQNVNNYHQRLKQWILRFKGVATKYLQHYLAYFNFLDILSFSTDSHSIRKFAVESCIHPINKTNSNISFGAVS</sequence>
<dbReference type="Pfam" id="PF12762">
    <property type="entry name" value="DDE_Tnp_IS1595"/>
    <property type="match status" value="1"/>
</dbReference>
<evidence type="ECO:0000313" key="2">
    <source>
        <dbReference type="EMBL" id="MDQ0215552.1"/>
    </source>
</evidence>
<protein>
    <submittedName>
        <fullName evidence="2">Transposase-like protein</fullName>
    </submittedName>
</protein>
<organism evidence="2 3">
    <name type="scientific">Oikeobacillus pervagus</name>
    <dbReference type="NCBI Taxonomy" id="1325931"/>
    <lineage>
        <taxon>Bacteria</taxon>
        <taxon>Bacillati</taxon>
        <taxon>Bacillota</taxon>
        <taxon>Bacilli</taxon>
        <taxon>Bacillales</taxon>
        <taxon>Bacillaceae</taxon>
        <taxon>Oikeobacillus</taxon>
    </lineage>
</organism>
<dbReference type="InterPro" id="IPR024445">
    <property type="entry name" value="Tnp_ISXO2-like"/>
</dbReference>
<evidence type="ECO:0000313" key="3">
    <source>
        <dbReference type="Proteomes" id="UP001237207"/>
    </source>
</evidence>
<dbReference type="SMART" id="SM01126">
    <property type="entry name" value="DDE_Tnp_IS1595"/>
    <property type="match status" value="1"/>
</dbReference>
<dbReference type="PANTHER" id="PTHR33293">
    <property type="entry name" value="INSERTION ELEMENT IS1 1 PROTEIN INSB-RELATED"/>
    <property type="match status" value="1"/>
</dbReference>
<dbReference type="EMBL" id="JAUSUC010000022">
    <property type="protein sequence ID" value="MDQ0215552.1"/>
    <property type="molecule type" value="Genomic_DNA"/>
</dbReference>
<name>A0AAJ1WGW5_9BACI</name>
<dbReference type="RefSeq" id="WP_253426183.1">
    <property type="nucleotide sequence ID" value="NZ_JAUSUC010000022.1"/>
</dbReference>
<reference evidence="2" key="1">
    <citation type="submission" date="2023-07" db="EMBL/GenBank/DDBJ databases">
        <title>Genomic Encyclopedia of Type Strains, Phase IV (KMG-IV): sequencing the most valuable type-strain genomes for metagenomic binning, comparative biology and taxonomic classification.</title>
        <authorList>
            <person name="Goeker M."/>
        </authorList>
    </citation>
    <scope>NUCLEOTIDE SEQUENCE</scope>
    <source>
        <strain evidence="2">DSM 23947</strain>
    </source>
</reference>
<gene>
    <name evidence="2" type="ORF">J2S13_001970</name>
</gene>
<feature type="domain" description="ISXO2-like transposase" evidence="1">
    <location>
        <begin position="153"/>
        <end position="310"/>
    </location>
</feature>
<dbReference type="AlphaFoldDB" id="A0AAJ1WGW5"/>
<accession>A0AAJ1WGW5</accession>
<dbReference type="NCBIfam" id="NF033547">
    <property type="entry name" value="transpos_IS1595"/>
    <property type="match status" value="1"/>
</dbReference>
<keyword evidence="3" id="KW-1185">Reference proteome</keyword>
<dbReference type="PANTHER" id="PTHR33293:SF1">
    <property type="entry name" value="INSERTION ELEMENT IS1 1 PROTEIN INSB-RELATED"/>
    <property type="match status" value="1"/>
</dbReference>
<proteinExistence type="predicted"/>
<dbReference type="Proteomes" id="UP001237207">
    <property type="component" value="Unassembled WGS sequence"/>
</dbReference>